<feature type="chain" id="PRO_5016339221" evidence="1">
    <location>
        <begin position="32"/>
        <end position="170"/>
    </location>
</feature>
<gene>
    <name evidence="2" type="ORF">DJ018_18225</name>
</gene>
<organism evidence="2 3">
    <name type="scientific">Phenylobacterium deserti</name>
    <dbReference type="NCBI Taxonomy" id="1914756"/>
    <lineage>
        <taxon>Bacteria</taxon>
        <taxon>Pseudomonadati</taxon>
        <taxon>Pseudomonadota</taxon>
        <taxon>Alphaproteobacteria</taxon>
        <taxon>Caulobacterales</taxon>
        <taxon>Caulobacteraceae</taxon>
        <taxon>Phenylobacterium</taxon>
    </lineage>
</organism>
<evidence type="ECO:0000313" key="2">
    <source>
        <dbReference type="EMBL" id="RAK50689.1"/>
    </source>
</evidence>
<sequence length="170" mass="17895">MTAASFGHVALMKIAHLALASVLALPFAARAEPPQEAGSAMGACLAAVIDKAPVSDVKGQDVEIRREPETGACTVRVNGGETVAVRKAVLGAMSARRERFTPAKTAWAPGAFASRETFCNAALVRRNLNVLVSTALPTARGPRLIASVVETKARDGRCDTDQGLQRDETR</sequence>
<reference evidence="3" key="1">
    <citation type="submission" date="2018-05" db="EMBL/GenBank/DDBJ databases">
        <authorList>
            <person name="Li X."/>
        </authorList>
    </citation>
    <scope>NUCLEOTIDE SEQUENCE [LARGE SCALE GENOMIC DNA]</scope>
    <source>
        <strain evidence="3">YIM 73061</strain>
    </source>
</reference>
<evidence type="ECO:0000313" key="3">
    <source>
        <dbReference type="Proteomes" id="UP000249725"/>
    </source>
</evidence>
<evidence type="ECO:0000256" key="1">
    <source>
        <dbReference type="SAM" id="SignalP"/>
    </source>
</evidence>
<proteinExistence type="predicted"/>
<protein>
    <submittedName>
        <fullName evidence="2">Uncharacterized protein</fullName>
    </submittedName>
</protein>
<keyword evidence="3" id="KW-1185">Reference proteome</keyword>
<accession>A0A328A8A4</accession>
<dbReference type="EMBL" id="QFYR01000006">
    <property type="protein sequence ID" value="RAK50689.1"/>
    <property type="molecule type" value="Genomic_DNA"/>
</dbReference>
<dbReference type="OrthoDB" id="7210794at2"/>
<feature type="signal peptide" evidence="1">
    <location>
        <begin position="1"/>
        <end position="31"/>
    </location>
</feature>
<comment type="caution">
    <text evidence="2">The sequence shown here is derived from an EMBL/GenBank/DDBJ whole genome shotgun (WGS) entry which is preliminary data.</text>
</comment>
<name>A0A328A8A4_9CAUL</name>
<dbReference type="RefSeq" id="WP_111516418.1">
    <property type="nucleotide sequence ID" value="NZ_QFYR01000006.1"/>
</dbReference>
<dbReference type="AlphaFoldDB" id="A0A328A8A4"/>
<keyword evidence="1" id="KW-0732">Signal</keyword>
<dbReference type="Proteomes" id="UP000249725">
    <property type="component" value="Unassembled WGS sequence"/>
</dbReference>